<dbReference type="Proteomes" id="UP001153331">
    <property type="component" value="Unassembled WGS sequence"/>
</dbReference>
<comment type="caution">
    <text evidence="1">The sequence shown here is derived from an EMBL/GenBank/DDBJ whole genome shotgun (WGS) entry which is preliminary data.</text>
</comment>
<name>A0ACC2IES8_9PLEO</name>
<evidence type="ECO:0000313" key="1">
    <source>
        <dbReference type="EMBL" id="KAJ8113704.1"/>
    </source>
</evidence>
<gene>
    <name evidence="1" type="ORF">OPT61_g4223</name>
</gene>
<keyword evidence="2" id="KW-1185">Reference proteome</keyword>
<proteinExistence type="predicted"/>
<sequence length="374" mass="42018">MSATTCGAMLGSIKSRESCPRRASPYLALNAHLAVFTGSHPEPSLQRACIDALKIHKMSEPTSGNVSEFLTTQKGVVGTAYMKEDGSMALPKAGSPDVSRNLAEDIDLEYPEEKEDDDDDIAHSSTADLVVSNRRSAMRITTALMDTCAARRRGLVFALSKVTSRKETASLDHVVIDYQWDDLEASVYFNTGRAPMMLEEVMPFQPCIALVTMLMDHGKYPSKDQCLITPLAYTNRRHPHLTLWWPDMGTMCMPGADNDVFVIPSERLRFPAAKFRSYSSFKARVPLESLIKEVPTNYLKDMEKTVNFMLEFLDTNSLTCNFGSTDDMQVDKVRYRRTFQHFLREIHDEDMRWSGDSKLDGTHEEGPSGESLDE</sequence>
<dbReference type="EMBL" id="JAPHNI010000236">
    <property type="protein sequence ID" value="KAJ8113704.1"/>
    <property type="molecule type" value="Genomic_DNA"/>
</dbReference>
<protein>
    <submittedName>
        <fullName evidence="1">Uncharacterized protein</fullName>
    </submittedName>
</protein>
<accession>A0ACC2IES8</accession>
<evidence type="ECO:0000313" key="2">
    <source>
        <dbReference type="Proteomes" id="UP001153331"/>
    </source>
</evidence>
<reference evidence="1" key="1">
    <citation type="submission" date="2022-11" db="EMBL/GenBank/DDBJ databases">
        <title>Genome Sequence of Boeremia exigua.</title>
        <authorList>
            <person name="Buettner E."/>
        </authorList>
    </citation>
    <scope>NUCLEOTIDE SEQUENCE</scope>
    <source>
        <strain evidence="1">CU02</strain>
    </source>
</reference>
<organism evidence="1 2">
    <name type="scientific">Boeremia exigua</name>
    <dbReference type="NCBI Taxonomy" id="749465"/>
    <lineage>
        <taxon>Eukaryota</taxon>
        <taxon>Fungi</taxon>
        <taxon>Dikarya</taxon>
        <taxon>Ascomycota</taxon>
        <taxon>Pezizomycotina</taxon>
        <taxon>Dothideomycetes</taxon>
        <taxon>Pleosporomycetidae</taxon>
        <taxon>Pleosporales</taxon>
        <taxon>Pleosporineae</taxon>
        <taxon>Didymellaceae</taxon>
        <taxon>Boeremia</taxon>
    </lineage>
</organism>